<dbReference type="Gene3D" id="1.25.10.10">
    <property type="entry name" value="Leucine-rich Repeat Variant"/>
    <property type="match status" value="1"/>
</dbReference>
<evidence type="ECO:0000259" key="4">
    <source>
        <dbReference type="Pfam" id="PF08389"/>
    </source>
</evidence>
<comment type="function">
    <text evidence="2">tRNA nucleus export receptor which facilitates tRNA translocation across the nuclear pore complex. Involved in pre-tRNA splicing, probably by affecting the interaction of pre-tRNA with splicing endonuclease.</text>
</comment>
<organism evidence="5 6">
    <name type="scientific">Verticillium longisporum</name>
    <name type="common">Verticillium dahliae var. longisporum</name>
    <dbReference type="NCBI Taxonomy" id="100787"/>
    <lineage>
        <taxon>Eukaryota</taxon>
        <taxon>Fungi</taxon>
        <taxon>Dikarya</taxon>
        <taxon>Ascomycota</taxon>
        <taxon>Pezizomycotina</taxon>
        <taxon>Sordariomycetes</taxon>
        <taxon>Hypocreomycetidae</taxon>
        <taxon>Glomerellales</taxon>
        <taxon>Plectosphaerellaceae</taxon>
        <taxon>Verticillium</taxon>
    </lineage>
</organism>
<evidence type="ECO:0000256" key="1">
    <source>
        <dbReference type="ARBA" id="ARBA00022694"/>
    </source>
</evidence>
<evidence type="ECO:0000313" key="6">
    <source>
        <dbReference type="Proteomes" id="UP000045706"/>
    </source>
</evidence>
<name>A0A0G4NEK4_VERLO</name>
<feature type="non-terminal residue" evidence="5">
    <location>
        <position position="61"/>
    </location>
</feature>
<dbReference type="EMBL" id="CVQI01034343">
    <property type="protein sequence ID" value="CRK44833.1"/>
    <property type="molecule type" value="Genomic_DNA"/>
</dbReference>
<feature type="region of interest" description="Disordered" evidence="3">
    <location>
        <begin position="42"/>
        <end position="61"/>
    </location>
</feature>
<dbReference type="InterPro" id="IPR013598">
    <property type="entry name" value="Exportin-1/Importin-b-like"/>
</dbReference>
<dbReference type="AlphaFoldDB" id="A0A0G4NEK4"/>
<gene>
    <name evidence="5" type="ORF">BN1723_019570</name>
</gene>
<evidence type="ECO:0000313" key="5">
    <source>
        <dbReference type="EMBL" id="CRK44833.1"/>
    </source>
</evidence>
<dbReference type="InterPro" id="IPR011989">
    <property type="entry name" value="ARM-like"/>
</dbReference>
<evidence type="ECO:0000256" key="2">
    <source>
        <dbReference type="ARBA" id="ARBA00025147"/>
    </source>
</evidence>
<sequence>MKDWKDVLPVVVSALEGPQSHTAVLDFLRVLPEEVTEGRKITLSEEELSERTKELLGDNAE</sequence>
<proteinExistence type="predicted"/>
<reference evidence="6" key="1">
    <citation type="submission" date="2015-05" db="EMBL/GenBank/DDBJ databases">
        <authorList>
            <person name="Fogelqvist Johan"/>
        </authorList>
    </citation>
    <scope>NUCLEOTIDE SEQUENCE [LARGE SCALE GENOMIC DNA]</scope>
</reference>
<dbReference type="Proteomes" id="UP000045706">
    <property type="component" value="Unassembled WGS sequence"/>
</dbReference>
<evidence type="ECO:0000256" key="3">
    <source>
        <dbReference type="SAM" id="MobiDB-lite"/>
    </source>
</evidence>
<keyword evidence="1" id="KW-0819">tRNA processing</keyword>
<accession>A0A0G4NEK4</accession>
<dbReference type="Pfam" id="PF08389">
    <property type="entry name" value="Xpo1"/>
    <property type="match status" value="1"/>
</dbReference>
<feature type="domain" description="Exportin-1/Importin-beta-like" evidence="4">
    <location>
        <begin position="2"/>
        <end position="60"/>
    </location>
</feature>
<dbReference type="GO" id="GO:0008033">
    <property type="term" value="P:tRNA processing"/>
    <property type="evidence" value="ECO:0007669"/>
    <property type="project" value="UniProtKB-KW"/>
</dbReference>
<protein>
    <recommendedName>
        <fullName evidence="4">Exportin-1/Importin-beta-like domain-containing protein</fullName>
    </recommendedName>
</protein>